<proteinExistence type="inferred from homology"/>
<feature type="binding site" evidence="3">
    <location>
        <position position="166"/>
    </location>
    <ligand>
        <name>Cu cation</name>
        <dbReference type="ChEBI" id="CHEBI:23378"/>
    </ligand>
</feature>
<keyword evidence="5" id="KW-1133">Transmembrane helix</keyword>
<keyword evidence="5" id="KW-0472">Membrane</keyword>
<dbReference type="Proteomes" id="UP000019760">
    <property type="component" value="Unassembled WGS sequence"/>
</dbReference>
<evidence type="ECO:0000313" key="7">
    <source>
        <dbReference type="EMBL" id="GAJ28594.1"/>
    </source>
</evidence>
<dbReference type="PANTHER" id="PTHR12151">
    <property type="entry name" value="ELECTRON TRANSPORT PROTIN SCO1/SENC FAMILY MEMBER"/>
    <property type="match status" value="1"/>
</dbReference>
<dbReference type="InterPro" id="IPR013766">
    <property type="entry name" value="Thioredoxin_domain"/>
</dbReference>
<accession>A0A023D3D3</accession>
<comment type="similarity">
    <text evidence="1">Belongs to the SCO1/2 family.</text>
</comment>
<dbReference type="Gene3D" id="3.40.30.10">
    <property type="entry name" value="Glutaredoxin"/>
    <property type="match status" value="1"/>
</dbReference>
<evidence type="ECO:0000256" key="4">
    <source>
        <dbReference type="PIRSR" id="PIRSR603782-2"/>
    </source>
</evidence>
<evidence type="ECO:0000256" key="5">
    <source>
        <dbReference type="SAM" id="Phobius"/>
    </source>
</evidence>
<keyword evidence="5 7" id="KW-0812">Transmembrane</keyword>
<keyword evidence="8" id="KW-1185">Reference proteome</keyword>
<dbReference type="PROSITE" id="PS51352">
    <property type="entry name" value="THIOREDOXIN_2"/>
    <property type="match status" value="1"/>
</dbReference>
<evidence type="ECO:0000313" key="8">
    <source>
        <dbReference type="Proteomes" id="UP000019760"/>
    </source>
</evidence>
<dbReference type="CDD" id="cd02968">
    <property type="entry name" value="SCO"/>
    <property type="match status" value="1"/>
</dbReference>
<keyword evidence="3" id="KW-0479">Metal-binding</keyword>
<dbReference type="SUPFAM" id="SSF52833">
    <property type="entry name" value="Thioredoxin-like"/>
    <property type="match status" value="1"/>
</dbReference>
<evidence type="ECO:0000256" key="1">
    <source>
        <dbReference type="ARBA" id="ARBA00010996"/>
    </source>
</evidence>
<feature type="domain" description="Thioredoxin" evidence="6">
    <location>
        <begin position="43"/>
        <end position="207"/>
    </location>
</feature>
<feature type="binding site" evidence="3">
    <location>
        <position position="85"/>
    </location>
    <ligand>
        <name>Cu cation</name>
        <dbReference type="ChEBI" id="CHEBI:23378"/>
    </ligand>
</feature>
<feature type="disulfide bond" description="Redox-active" evidence="4">
    <location>
        <begin position="81"/>
        <end position="85"/>
    </location>
</feature>
<organism evidence="7 8">
    <name type="scientific">Acidomonas methanolica NBRC 104435</name>
    <dbReference type="NCBI Taxonomy" id="1231351"/>
    <lineage>
        <taxon>Bacteria</taxon>
        <taxon>Pseudomonadati</taxon>
        <taxon>Pseudomonadota</taxon>
        <taxon>Alphaproteobacteria</taxon>
        <taxon>Acetobacterales</taxon>
        <taxon>Acetobacteraceae</taxon>
        <taxon>Acidomonas</taxon>
    </lineage>
</organism>
<keyword evidence="4" id="KW-1015">Disulfide bond</keyword>
<feature type="transmembrane region" description="Helical" evidence="5">
    <location>
        <begin position="12"/>
        <end position="31"/>
    </location>
</feature>
<reference evidence="7 8" key="2">
    <citation type="journal article" date="2014" name="FEMS Microbiol. Lett.">
        <title>Draft genomic DNA sequence of the facultatively methylotrophic bacterium Acidomonas methanolica type strain MB58.</title>
        <authorList>
            <person name="Higashiura N."/>
            <person name="Hadano H."/>
            <person name="Hirakawa H."/>
            <person name="Matsutani M."/>
            <person name="Takabe S."/>
            <person name="Matsushita K."/>
            <person name="Azuma Y."/>
        </authorList>
    </citation>
    <scope>NUCLEOTIDE SEQUENCE [LARGE SCALE GENOMIC DNA]</scope>
    <source>
        <strain evidence="7 8">MB58</strain>
    </source>
</reference>
<dbReference type="InterPro" id="IPR036249">
    <property type="entry name" value="Thioredoxin-like_sf"/>
</dbReference>
<keyword evidence="2 3" id="KW-0186">Copper</keyword>
<gene>
    <name evidence="7" type="ORF">Amme_031_056</name>
</gene>
<comment type="caution">
    <text evidence="7">The sequence shown here is derived from an EMBL/GenBank/DDBJ whole genome shotgun (WGS) entry which is preliminary data.</text>
</comment>
<dbReference type="InterPro" id="IPR003782">
    <property type="entry name" value="SCO1/SenC"/>
</dbReference>
<dbReference type="GO" id="GO:0046872">
    <property type="term" value="F:metal ion binding"/>
    <property type="evidence" value="ECO:0007669"/>
    <property type="project" value="UniProtKB-KW"/>
</dbReference>
<evidence type="ECO:0000256" key="2">
    <source>
        <dbReference type="ARBA" id="ARBA00023008"/>
    </source>
</evidence>
<protein>
    <submittedName>
        <fullName evidence="7">Electron transport transmembrane protein Sco1/SenC/PrrC</fullName>
    </submittedName>
</protein>
<reference evidence="8" key="1">
    <citation type="journal article" date="2014" name="FEMS Microbiol. Lett.">
        <title>Draft Genomic DNA Sequence of the Facultatively Methylotrophic Bacterium Acidomonas methanolica type strain MB58.</title>
        <authorList>
            <person name="Higashiura N."/>
            <person name="Hadano H."/>
            <person name="Hirakawa H."/>
            <person name="Matsutani M."/>
            <person name="Takabe S."/>
            <person name="Matsushita K."/>
            <person name="Azuma Y."/>
        </authorList>
    </citation>
    <scope>NUCLEOTIDE SEQUENCE [LARGE SCALE GENOMIC DNA]</scope>
    <source>
        <strain evidence="8">MB58</strain>
    </source>
</reference>
<feature type="binding site" evidence="3">
    <location>
        <position position="81"/>
    </location>
    <ligand>
        <name>Cu cation</name>
        <dbReference type="ChEBI" id="CHEBI:23378"/>
    </ligand>
</feature>
<dbReference type="PANTHER" id="PTHR12151:SF25">
    <property type="entry name" value="LINALOOL DEHYDRATASE_ISOMERASE DOMAIN-CONTAINING PROTEIN"/>
    <property type="match status" value="1"/>
</dbReference>
<dbReference type="AlphaFoldDB" id="A0A023D3D3"/>
<sequence length="210" mass="22541">MGGVVSAKALRSVGRALAVALLLGGGLWLYAGREGAYSFEGTPVRPHSAPPLDLQDDRGQPFLLSSLRGQAVLVYFGYVHCPDVCPMTLAALRPVFAELGADRGRVKVLFVTLDPQHDDGPALRTFLSHFSPVPIGLTGTQPEIDKVTRDWHVTVMKEPMNGMIDHSSVLTLVGPNGMVHALYGPTQLNNPFGIAQDIRHVLDMGKPGAK</sequence>
<evidence type="ECO:0000259" key="6">
    <source>
        <dbReference type="PROSITE" id="PS51352"/>
    </source>
</evidence>
<evidence type="ECO:0000256" key="3">
    <source>
        <dbReference type="PIRSR" id="PIRSR603782-1"/>
    </source>
</evidence>
<dbReference type="Pfam" id="PF02630">
    <property type="entry name" value="SCO1-SenC"/>
    <property type="match status" value="1"/>
</dbReference>
<name>A0A023D3D3_ACIMT</name>
<dbReference type="EMBL" id="BAND01000031">
    <property type="protein sequence ID" value="GAJ28594.1"/>
    <property type="molecule type" value="Genomic_DNA"/>
</dbReference>